<evidence type="ECO:0000256" key="1">
    <source>
        <dbReference type="ARBA" id="ARBA00001974"/>
    </source>
</evidence>
<dbReference type="PROSITE" id="PS51340">
    <property type="entry name" value="MOSC"/>
    <property type="match status" value="1"/>
</dbReference>
<evidence type="ECO:0000256" key="9">
    <source>
        <dbReference type="ARBA" id="ARBA00034078"/>
    </source>
</evidence>
<comment type="caution">
    <text evidence="14">The sequence shown here is derived from an EMBL/GenBank/DDBJ whole genome shotgun (WGS) entry which is preliminary data.</text>
</comment>
<evidence type="ECO:0000259" key="12">
    <source>
        <dbReference type="PROSITE" id="PS51340"/>
    </source>
</evidence>
<dbReference type="InterPro" id="IPR006058">
    <property type="entry name" value="2Fe2S_fd_BS"/>
</dbReference>
<evidence type="ECO:0000313" key="14">
    <source>
        <dbReference type="EMBL" id="PSJ41200.1"/>
    </source>
</evidence>
<dbReference type="InterPro" id="IPR012675">
    <property type="entry name" value="Beta-grasp_dom_sf"/>
</dbReference>
<dbReference type="PRINTS" id="PR00371">
    <property type="entry name" value="FPNCR"/>
</dbReference>
<evidence type="ECO:0000256" key="4">
    <source>
        <dbReference type="ARBA" id="ARBA00022723"/>
    </source>
</evidence>
<dbReference type="PRINTS" id="PR00409">
    <property type="entry name" value="PHDIOXRDTASE"/>
</dbReference>
<evidence type="ECO:0000313" key="15">
    <source>
        <dbReference type="Proteomes" id="UP000240243"/>
    </source>
</evidence>
<evidence type="ECO:0000256" key="5">
    <source>
        <dbReference type="ARBA" id="ARBA00022827"/>
    </source>
</evidence>
<name>A0A2P7QTD5_9GAMM</name>
<dbReference type="InterPro" id="IPR017927">
    <property type="entry name" value="FAD-bd_FR_type"/>
</dbReference>
<dbReference type="InterPro" id="IPR001709">
    <property type="entry name" value="Flavoprot_Pyr_Nucl_cyt_Rdtase"/>
</dbReference>
<dbReference type="InterPro" id="IPR050415">
    <property type="entry name" value="MRET"/>
</dbReference>
<dbReference type="PANTHER" id="PTHR47354">
    <property type="entry name" value="NADH OXIDOREDUCTASE HCR"/>
    <property type="match status" value="1"/>
</dbReference>
<dbReference type="InterPro" id="IPR005303">
    <property type="entry name" value="MOCOS_middle"/>
</dbReference>
<dbReference type="GO" id="GO:0016491">
    <property type="term" value="F:oxidoreductase activity"/>
    <property type="evidence" value="ECO:0007669"/>
    <property type="project" value="UniProtKB-KW"/>
</dbReference>
<dbReference type="InterPro" id="IPR036010">
    <property type="entry name" value="2Fe-2S_ferredoxin-like_sf"/>
</dbReference>
<dbReference type="PANTHER" id="PTHR47354:SF6">
    <property type="entry name" value="NADH OXIDOREDUCTASE HCR"/>
    <property type="match status" value="1"/>
</dbReference>
<dbReference type="SUPFAM" id="SSF54292">
    <property type="entry name" value="2Fe-2S ferredoxin-like"/>
    <property type="match status" value="1"/>
</dbReference>
<feature type="domain" description="MOSC" evidence="12">
    <location>
        <begin position="114"/>
        <end position="261"/>
    </location>
</feature>
<keyword evidence="15" id="KW-1185">Reference proteome</keyword>
<evidence type="ECO:0000256" key="10">
    <source>
        <dbReference type="ARBA" id="ARBA00061434"/>
    </source>
</evidence>
<feature type="domain" description="2Fe-2S ferredoxin-type" evidence="11">
    <location>
        <begin position="516"/>
        <end position="599"/>
    </location>
</feature>
<dbReference type="RefSeq" id="WP_106731189.1">
    <property type="nucleotide sequence ID" value="NZ_PXYG01000012.1"/>
</dbReference>
<evidence type="ECO:0000259" key="13">
    <source>
        <dbReference type="PROSITE" id="PS51384"/>
    </source>
</evidence>
<comment type="cofactor">
    <cofactor evidence="9">
        <name>[2Fe-2S] cluster</name>
        <dbReference type="ChEBI" id="CHEBI:190135"/>
    </cofactor>
</comment>
<dbReference type="AlphaFoldDB" id="A0A2P7QTD5"/>
<evidence type="ECO:0000256" key="7">
    <source>
        <dbReference type="ARBA" id="ARBA00023004"/>
    </source>
</evidence>
<dbReference type="CDD" id="cd06215">
    <property type="entry name" value="FNR_iron_sulfur_binding_1"/>
    <property type="match status" value="1"/>
</dbReference>
<keyword evidence="3" id="KW-0001">2Fe-2S</keyword>
<evidence type="ECO:0000256" key="3">
    <source>
        <dbReference type="ARBA" id="ARBA00022714"/>
    </source>
</evidence>
<organism evidence="14 15">
    <name type="scientific">Zobellella endophytica</name>
    <dbReference type="NCBI Taxonomy" id="2116700"/>
    <lineage>
        <taxon>Bacteria</taxon>
        <taxon>Pseudomonadati</taxon>
        <taxon>Pseudomonadota</taxon>
        <taxon>Gammaproteobacteria</taxon>
        <taxon>Aeromonadales</taxon>
        <taxon>Aeromonadaceae</taxon>
        <taxon>Zobellella</taxon>
    </lineage>
</organism>
<dbReference type="SUPFAM" id="SSF50800">
    <property type="entry name" value="PK beta-barrel domain-like"/>
    <property type="match status" value="1"/>
</dbReference>
<comment type="cofactor">
    <cofactor evidence="1">
        <name>FAD</name>
        <dbReference type="ChEBI" id="CHEBI:57692"/>
    </cofactor>
</comment>
<dbReference type="SUPFAM" id="SSF52343">
    <property type="entry name" value="Ferredoxin reductase-like, C-terminal NADP-linked domain"/>
    <property type="match status" value="1"/>
</dbReference>
<dbReference type="Gene3D" id="2.40.30.10">
    <property type="entry name" value="Translation factors"/>
    <property type="match status" value="1"/>
</dbReference>
<dbReference type="OrthoDB" id="581532at2"/>
<dbReference type="GO" id="GO:0051537">
    <property type="term" value="F:2 iron, 2 sulfur cluster binding"/>
    <property type="evidence" value="ECO:0007669"/>
    <property type="project" value="UniProtKB-KW"/>
</dbReference>
<dbReference type="Pfam" id="PF00175">
    <property type="entry name" value="NAD_binding_1"/>
    <property type="match status" value="1"/>
</dbReference>
<evidence type="ECO:0000256" key="8">
    <source>
        <dbReference type="ARBA" id="ARBA00023014"/>
    </source>
</evidence>
<dbReference type="GO" id="GO:0030151">
    <property type="term" value="F:molybdenum ion binding"/>
    <property type="evidence" value="ECO:0007669"/>
    <property type="project" value="InterPro"/>
</dbReference>
<evidence type="ECO:0000259" key="11">
    <source>
        <dbReference type="PROSITE" id="PS51085"/>
    </source>
</evidence>
<comment type="similarity">
    <text evidence="10">In the N-terminal section; belongs to the FAD-binding oxidoreductase type 6 family.</text>
</comment>
<dbReference type="Proteomes" id="UP000240243">
    <property type="component" value="Unassembled WGS sequence"/>
</dbReference>
<dbReference type="EMBL" id="PXYG01000012">
    <property type="protein sequence ID" value="PSJ41200.1"/>
    <property type="molecule type" value="Genomic_DNA"/>
</dbReference>
<dbReference type="Pfam" id="PF00970">
    <property type="entry name" value="FAD_binding_6"/>
    <property type="match status" value="1"/>
</dbReference>
<dbReference type="PROSITE" id="PS00197">
    <property type="entry name" value="2FE2S_FER_1"/>
    <property type="match status" value="1"/>
</dbReference>
<dbReference type="Pfam" id="PF03473">
    <property type="entry name" value="MOSC"/>
    <property type="match status" value="1"/>
</dbReference>
<feature type="domain" description="FAD-binding FR-type" evidence="13">
    <location>
        <begin position="274"/>
        <end position="378"/>
    </location>
</feature>
<keyword evidence="5" id="KW-0274">FAD</keyword>
<gene>
    <name evidence="14" type="ORF">C7H85_18490</name>
</gene>
<reference evidence="14 15" key="1">
    <citation type="submission" date="2018-03" db="EMBL/GenBank/DDBJ databases">
        <title>The draft genome of Zobellella sp. 59N8.</title>
        <authorList>
            <person name="Liu L."/>
            <person name="Li L."/>
            <person name="Zhang X."/>
            <person name="Liang L."/>
            <person name="Wang T."/>
        </authorList>
    </citation>
    <scope>NUCLEOTIDE SEQUENCE [LARGE SCALE GENOMIC DNA]</scope>
    <source>
        <strain evidence="14 15">59N8</strain>
    </source>
</reference>
<keyword evidence="2" id="KW-0285">Flavoprotein</keyword>
<keyword evidence="7" id="KW-0408">Iron</keyword>
<dbReference type="InterPro" id="IPR039261">
    <property type="entry name" value="FNR_nucleotide-bd"/>
</dbReference>
<evidence type="ECO:0000256" key="6">
    <source>
        <dbReference type="ARBA" id="ARBA00023002"/>
    </source>
</evidence>
<accession>A0A2P7QTD5</accession>
<dbReference type="InterPro" id="IPR017938">
    <property type="entry name" value="Riboflavin_synthase-like_b-brl"/>
</dbReference>
<protein>
    <submittedName>
        <fullName evidence="14">Flavodoxin</fullName>
    </submittedName>
</protein>
<dbReference type="Gene3D" id="3.40.50.80">
    <property type="entry name" value="Nucleotide-binding domain of ferredoxin-NADP reductase (FNR) module"/>
    <property type="match status" value="1"/>
</dbReference>
<dbReference type="InterPro" id="IPR001041">
    <property type="entry name" value="2Fe-2S_ferredoxin-type"/>
</dbReference>
<dbReference type="Pfam" id="PF03476">
    <property type="entry name" value="MOSC_N"/>
    <property type="match status" value="1"/>
</dbReference>
<dbReference type="InterPro" id="IPR008333">
    <property type="entry name" value="Cbr1-like_FAD-bd_dom"/>
</dbReference>
<dbReference type="InterPro" id="IPR001433">
    <property type="entry name" value="OxRdtase_FAD/NAD-bd"/>
</dbReference>
<proteinExistence type="inferred from homology"/>
<dbReference type="SUPFAM" id="SSF63380">
    <property type="entry name" value="Riboflavin synthase domain-like"/>
    <property type="match status" value="1"/>
</dbReference>
<keyword evidence="4" id="KW-0479">Metal-binding</keyword>
<dbReference type="Pfam" id="PF00111">
    <property type="entry name" value="Fer2"/>
    <property type="match status" value="1"/>
</dbReference>
<keyword evidence="6" id="KW-0560">Oxidoreductase</keyword>
<keyword evidence="8" id="KW-0411">Iron-sulfur</keyword>
<dbReference type="SUPFAM" id="SSF141673">
    <property type="entry name" value="MOSC N-terminal domain-like"/>
    <property type="match status" value="1"/>
</dbReference>
<dbReference type="InterPro" id="IPR005302">
    <property type="entry name" value="MoCF_Sase_C"/>
</dbReference>
<dbReference type="PROSITE" id="PS51384">
    <property type="entry name" value="FAD_FR"/>
    <property type="match status" value="1"/>
</dbReference>
<dbReference type="InterPro" id="IPR011037">
    <property type="entry name" value="Pyrv_Knase-like_insert_dom_sf"/>
</dbReference>
<evidence type="ECO:0000256" key="2">
    <source>
        <dbReference type="ARBA" id="ARBA00022630"/>
    </source>
</evidence>
<dbReference type="Gene3D" id="3.10.20.30">
    <property type="match status" value="1"/>
</dbReference>
<dbReference type="GO" id="GO:0030170">
    <property type="term" value="F:pyridoxal phosphate binding"/>
    <property type="evidence" value="ECO:0007669"/>
    <property type="project" value="InterPro"/>
</dbReference>
<dbReference type="CDD" id="cd00207">
    <property type="entry name" value="fer2"/>
    <property type="match status" value="1"/>
</dbReference>
<sequence>MAVITGLNLYPIKSAAGLAVPDAWVSREGLRGDRRYMLARPDGTFITARTHPRLQQVRVSPVAGGLELHHGNQQLSLRHQQFVLQPVATGVWSDSFTAWSTHPAFDAWFSRILDEPVQLLWLGQHSNRYREKLGTGVSFADGYPLLLISEGSLADLNQRADALMQMSQFRTNLVVRGGRPFEEDGWQRIRIGEVEFLVAKPCSRCIMTTIEPGSERFNRMKEPLATLTRYRRGDDGEVYFGQNLVPLNEGEIRLGDQIEVLEYAPAPIYPDTAPRRRQLVCVERESLARDMDTYWLEALDSKPLADYQPGQHLPVALDIDGRRHLRHYTLSSSPTRPGRYGISVKRQPDGVVSNWLARALHPGSTLQARAPAGDFYLRPAERYLLLSAGSGVTPMLSMVRAMADLDRLQDVHFLHVCRAEADIPAAAELKALARRHPGLRLDFVLTRPERGSGGRLELAQLAGIPALQQRDVYLCGPAGFMQQARSWLLALGVPAGRIHQESFGGPVGTDVARETKAVRVSIGGHEFTGNNQQDLLTQAEGQGLQLPWSCRAGICGSCKQNLKSGEVAQPEAPALSAAEREAGVVLACCCVPLSDVELE</sequence>
<dbReference type="PROSITE" id="PS51085">
    <property type="entry name" value="2FE2S_FER_2"/>
    <property type="match status" value="1"/>
</dbReference>